<keyword evidence="10" id="KW-0406">Ion transport</keyword>
<comment type="catalytic activity">
    <reaction evidence="12">
        <text>4 Fe(2+) + O2 + 4 H(+) = 4 Fe(3+) + 2 H2O</text>
        <dbReference type="Rhea" id="RHEA:11148"/>
        <dbReference type="ChEBI" id="CHEBI:15377"/>
        <dbReference type="ChEBI" id="CHEBI:15378"/>
        <dbReference type="ChEBI" id="CHEBI:15379"/>
        <dbReference type="ChEBI" id="CHEBI:29033"/>
        <dbReference type="ChEBI" id="CHEBI:29034"/>
        <dbReference type="EC" id="1.16.3.1"/>
    </reaction>
</comment>
<keyword evidence="8" id="KW-0560">Oxidoreductase</keyword>
<evidence type="ECO:0000256" key="4">
    <source>
        <dbReference type="ARBA" id="ARBA00022434"/>
    </source>
</evidence>
<dbReference type="GO" id="GO:0006879">
    <property type="term" value="P:intracellular iron ion homeostasis"/>
    <property type="evidence" value="ECO:0007669"/>
    <property type="project" value="UniProtKB-KW"/>
</dbReference>
<dbReference type="InterPro" id="IPR017789">
    <property type="entry name" value="Frataxin"/>
</dbReference>
<dbReference type="AlphaFoldDB" id="A0ABC8SZY1"/>
<dbReference type="NCBIfam" id="TIGR03421">
    <property type="entry name" value="FeS_CyaY"/>
    <property type="match status" value="1"/>
</dbReference>
<gene>
    <name evidence="13" type="ORF">ILEXP_LOCUS30196</name>
</gene>
<keyword evidence="14" id="KW-1185">Reference proteome</keyword>
<dbReference type="InterPro" id="IPR002908">
    <property type="entry name" value="Frataxin/CyaY"/>
</dbReference>
<evidence type="ECO:0000313" key="13">
    <source>
        <dbReference type="EMBL" id="CAK9161400.1"/>
    </source>
</evidence>
<dbReference type="CDD" id="cd00503">
    <property type="entry name" value="Frataxin"/>
    <property type="match status" value="1"/>
</dbReference>
<dbReference type="InterPro" id="IPR036524">
    <property type="entry name" value="Frataxin/CyaY_sf"/>
</dbReference>
<keyword evidence="7" id="KW-0809">Transit peptide</keyword>
<comment type="subcellular location">
    <subcellularLocation>
        <location evidence="1">Mitochondrion</location>
    </subcellularLocation>
</comment>
<evidence type="ECO:0000256" key="5">
    <source>
        <dbReference type="ARBA" id="ARBA00022448"/>
    </source>
</evidence>
<sequence length="196" mass="22014">MASPSSTKLILLRRLSRALKLKPPSASIQRSSSSSSSLYLSSLPEASRLAHGYCLSICCRNFCSRPPHLNDESQGPVTIYNSVLLQEDEYHRLADTTIQDLLEKIEEYGDTVEIDGFDIEYGNQVLTLKLGSLGTYVLNKQTPNRQIWMSSPVSGPSRFDWDQSAQAWIYRRTKANLSEVLESELEQLCGQPIRLS</sequence>
<dbReference type="GO" id="GO:0006826">
    <property type="term" value="P:iron ion transport"/>
    <property type="evidence" value="ECO:0007669"/>
    <property type="project" value="UniProtKB-KW"/>
</dbReference>
<dbReference type="EMBL" id="CAUOFW020003669">
    <property type="protein sequence ID" value="CAK9161400.1"/>
    <property type="molecule type" value="Genomic_DNA"/>
</dbReference>
<evidence type="ECO:0000256" key="8">
    <source>
        <dbReference type="ARBA" id="ARBA00023002"/>
    </source>
</evidence>
<dbReference type="PROSITE" id="PS01344">
    <property type="entry name" value="FRATAXIN_1"/>
    <property type="match status" value="1"/>
</dbReference>
<dbReference type="EC" id="1.16.3.1" evidence="3"/>
<dbReference type="NCBIfam" id="TIGR03422">
    <property type="entry name" value="mito_frataxin"/>
    <property type="match status" value="1"/>
</dbReference>
<dbReference type="SUPFAM" id="SSF55387">
    <property type="entry name" value="Frataxin/Nqo15-like"/>
    <property type="match status" value="1"/>
</dbReference>
<evidence type="ECO:0000256" key="6">
    <source>
        <dbReference type="ARBA" id="ARBA00022496"/>
    </source>
</evidence>
<evidence type="ECO:0000256" key="7">
    <source>
        <dbReference type="ARBA" id="ARBA00022946"/>
    </source>
</evidence>
<evidence type="ECO:0000256" key="9">
    <source>
        <dbReference type="ARBA" id="ARBA00023004"/>
    </source>
</evidence>
<keyword evidence="4" id="KW-0409">Iron storage</keyword>
<dbReference type="Gene3D" id="3.30.920.10">
    <property type="entry name" value="Frataxin/CyaY"/>
    <property type="match status" value="1"/>
</dbReference>
<protein>
    <recommendedName>
        <fullName evidence="3">ferroxidase</fullName>
        <ecNumber evidence="3">1.16.3.1</ecNumber>
    </recommendedName>
</protein>
<dbReference type="GO" id="GO:0005739">
    <property type="term" value="C:mitochondrion"/>
    <property type="evidence" value="ECO:0007669"/>
    <property type="project" value="UniProtKB-SubCell"/>
</dbReference>
<organism evidence="13 14">
    <name type="scientific">Ilex paraguariensis</name>
    <name type="common">yerba mate</name>
    <dbReference type="NCBI Taxonomy" id="185542"/>
    <lineage>
        <taxon>Eukaryota</taxon>
        <taxon>Viridiplantae</taxon>
        <taxon>Streptophyta</taxon>
        <taxon>Embryophyta</taxon>
        <taxon>Tracheophyta</taxon>
        <taxon>Spermatophyta</taxon>
        <taxon>Magnoliopsida</taxon>
        <taxon>eudicotyledons</taxon>
        <taxon>Gunneridae</taxon>
        <taxon>Pentapetalae</taxon>
        <taxon>asterids</taxon>
        <taxon>campanulids</taxon>
        <taxon>Aquifoliales</taxon>
        <taxon>Aquifoliaceae</taxon>
        <taxon>Ilex</taxon>
    </lineage>
</organism>
<name>A0ABC8SZY1_9AQUA</name>
<evidence type="ECO:0000256" key="2">
    <source>
        <dbReference type="ARBA" id="ARBA00008183"/>
    </source>
</evidence>
<comment type="caution">
    <text evidence="13">The sequence shown here is derived from an EMBL/GenBank/DDBJ whole genome shotgun (WGS) entry which is preliminary data.</text>
</comment>
<dbReference type="SMART" id="SM01219">
    <property type="entry name" value="Frataxin_Cyay"/>
    <property type="match status" value="1"/>
</dbReference>
<evidence type="ECO:0000256" key="11">
    <source>
        <dbReference type="ARBA" id="ARBA00023128"/>
    </source>
</evidence>
<evidence type="ECO:0000256" key="12">
    <source>
        <dbReference type="ARBA" id="ARBA00047990"/>
    </source>
</evidence>
<dbReference type="GO" id="GO:0004322">
    <property type="term" value="F:ferroxidase activity"/>
    <property type="evidence" value="ECO:0007669"/>
    <property type="project" value="UniProtKB-EC"/>
</dbReference>
<reference evidence="13 14" key="1">
    <citation type="submission" date="2024-02" db="EMBL/GenBank/DDBJ databases">
        <authorList>
            <person name="Vignale AGUSTIN F."/>
            <person name="Sosa J E."/>
            <person name="Modenutti C."/>
        </authorList>
    </citation>
    <scope>NUCLEOTIDE SEQUENCE [LARGE SCALE GENOMIC DNA]</scope>
</reference>
<dbReference type="InterPro" id="IPR020895">
    <property type="entry name" value="Frataxin_CS"/>
</dbReference>
<evidence type="ECO:0000313" key="14">
    <source>
        <dbReference type="Proteomes" id="UP001642360"/>
    </source>
</evidence>
<keyword evidence="5" id="KW-0813">Transport</keyword>
<dbReference type="PANTHER" id="PTHR16821">
    <property type="entry name" value="FRATAXIN"/>
    <property type="match status" value="1"/>
</dbReference>
<evidence type="ECO:0000256" key="1">
    <source>
        <dbReference type="ARBA" id="ARBA00004173"/>
    </source>
</evidence>
<keyword evidence="6" id="KW-0410">Iron transport</keyword>
<dbReference type="FunFam" id="3.30.920.10:FF:000003">
    <property type="entry name" value="Frataxin, mitochondrial"/>
    <property type="match status" value="1"/>
</dbReference>
<proteinExistence type="inferred from homology"/>
<dbReference type="PANTHER" id="PTHR16821:SF2">
    <property type="entry name" value="FRATAXIN, MITOCHONDRIAL"/>
    <property type="match status" value="1"/>
</dbReference>
<dbReference type="PRINTS" id="PR00904">
    <property type="entry name" value="FRATAXIN"/>
</dbReference>
<dbReference type="Proteomes" id="UP001642360">
    <property type="component" value="Unassembled WGS sequence"/>
</dbReference>
<keyword evidence="9" id="KW-0408">Iron</keyword>
<dbReference type="Pfam" id="PF01491">
    <property type="entry name" value="Frataxin_Cyay"/>
    <property type="match status" value="1"/>
</dbReference>
<evidence type="ECO:0000256" key="3">
    <source>
        <dbReference type="ARBA" id="ARBA00013107"/>
    </source>
</evidence>
<accession>A0ABC8SZY1</accession>
<dbReference type="PROSITE" id="PS50810">
    <property type="entry name" value="FRATAXIN_2"/>
    <property type="match status" value="1"/>
</dbReference>
<keyword evidence="11" id="KW-0496">Mitochondrion</keyword>
<evidence type="ECO:0000256" key="10">
    <source>
        <dbReference type="ARBA" id="ARBA00023065"/>
    </source>
</evidence>
<comment type="similarity">
    <text evidence="2">Belongs to the frataxin family.</text>
</comment>